<sequence length="191" mass="20988">MVFSFIVASEIGFWIILGAGLAVRYLLGRRRLGAVLLAGVPLLDLVLLVASYLDLRDGATAGPEHGLAAVYIGFSVVFGPSVVRWADERFAHRFVGGPPPRRPPESGQALVRYEWRNFGKACLTWIVTCGLLLAIIVFVDDPDRTADLWPWIRSMTVMLSVWVIWPIVASLTTGGDEDDSAQEQAGERPPR</sequence>
<feature type="transmembrane region" description="Helical" evidence="1">
    <location>
        <begin position="6"/>
        <end position="27"/>
    </location>
</feature>
<reference evidence="3" key="1">
    <citation type="journal article" date="2019" name="Int. J. Syst. Evol. Microbiol.">
        <title>The Global Catalogue of Microorganisms (GCM) 10K type strain sequencing project: providing services to taxonomists for standard genome sequencing and annotation.</title>
        <authorList>
            <consortium name="The Broad Institute Genomics Platform"/>
            <consortium name="The Broad Institute Genome Sequencing Center for Infectious Disease"/>
            <person name="Wu L."/>
            <person name="Ma J."/>
        </authorList>
    </citation>
    <scope>NUCLEOTIDE SEQUENCE [LARGE SCALE GENOMIC DNA]</scope>
    <source>
        <strain evidence="3">KCTC 42087</strain>
    </source>
</reference>
<dbReference type="Proteomes" id="UP001596074">
    <property type="component" value="Unassembled WGS sequence"/>
</dbReference>
<dbReference type="EMBL" id="JBHSON010000066">
    <property type="protein sequence ID" value="MFC5751250.1"/>
    <property type="molecule type" value="Genomic_DNA"/>
</dbReference>
<evidence type="ECO:0000313" key="3">
    <source>
        <dbReference type="Proteomes" id="UP001596074"/>
    </source>
</evidence>
<dbReference type="RefSeq" id="WP_378287150.1">
    <property type="nucleotide sequence ID" value="NZ_JBHSON010000066.1"/>
</dbReference>
<feature type="transmembrane region" description="Helical" evidence="1">
    <location>
        <begin position="34"/>
        <end position="53"/>
    </location>
</feature>
<feature type="transmembrane region" description="Helical" evidence="1">
    <location>
        <begin position="122"/>
        <end position="139"/>
    </location>
</feature>
<keyword evidence="1" id="KW-0812">Transmembrane</keyword>
<evidence type="ECO:0000256" key="1">
    <source>
        <dbReference type="SAM" id="Phobius"/>
    </source>
</evidence>
<keyword evidence="1" id="KW-1133">Transmembrane helix</keyword>
<evidence type="ECO:0000313" key="2">
    <source>
        <dbReference type="EMBL" id="MFC5751250.1"/>
    </source>
</evidence>
<feature type="transmembrane region" description="Helical" evidence="1">
    <location>
        <begin position="151"/>
        <end position="171"/>
    </location>
</feature>
<name>A0ABW1ACJ8_9ACTN</name>
<comment type="caution">
    <text evidence="2">The sequence shown here is derived from an EMBL/GenBank/DDBJ whole genome shotgun (WGS) entry which is preliminary data.</text>
</comment>
<keyword evidence="3" id="KW-1185">Reference proteome</keyword>
<gene>
    <name evidence="2" type="ORF">ACFPZN_37020</name>
</gene>
<accession>A0ABW1ACJ8</accession>
<protein>
    <recommendedName>
        <fullName evidence="4">Integral membrane protein</fullName>
    </recommendedName>
</protein>
<evidence type="ECO:0008006" key="4">
    <source>
        <dbReference type="Google" id="ProtNLM"/>
    </source>
</evidence>
<feature type="transmembrane region" description="Helical" evidence="1">
    <location>
        <begin position="65"/>
        <end position="83"/>
    </location>
</feature>
<keyword evidence="1" id="KW-0472">Membrane</keyword>
<organism evidence="2 3">
    <name type="scientific">Actinomadura rugatobispora</name>
    <dbReference type="NCBI Taxonomy" id="1994"/>
    <lineage>
        <taxon>Bacteria</taxon>
        <taxon>Bacillati</taxon>
        <taxon>Actinomycetota</taxon>
        <taxon>Actinomycetes</taxon>
        <taxon>Streptosporangiales</taxon>
        <taxon>Thermomonosporaceae</taxon>
        <taxon>Actinomadura</taxon>
    </lineage>
</organism>
<proteinExistence type="predicted"/>